<feature type="domain" description="Zn(2)-C6 fungal-type" evidence="9">
    <location>
        <begin position="4"/>
        <end position="33"/>
    </location>
</feature>
<evidence type="ECO:0000259" key="9">
    <source>
        <dbReference type="PROSITE" id="PS50048"/>
    </source>
</evidence>
<dbReference type="InterPro" id="IPR050797">
    <property type="entry name" value="Carb_Metab_Trans_Reg"/>
</dbReference>
<dbReference type="PANTHER" id="PTHR31668:SF18">
    <property type="entry name" value="MALTOSE FERMENTATION REGULATORY PROTEIN MAL13-RELATED"/>
    <property type="match status" value="1"/>
</dbReference>
<dbReference type="Pfam" id="PF04082">
    <property type="entry name" value="Fungal_trans"/>
    <property type="match status" value="1"/>
</dbReference>
<evidence type="ECO:0000313" key="10">
    <source>
        <dbReference type="EMBL" id="KAF4970353.1"/>
    </source>
</evidence>
<evidence type="ECO:0000256" key="2">
    <source>
        <dbReference type="ARBA" id="ARBA00022723"/>
    </source>
</evidence>
<dbReference type="SMART" id="SM00066">
    <property type="entry name" value="GAL4"/>
    <property type="match status" value="1"/>
</dbReference>
<keyword evidence="3" id="KW-0862">Zinc</keyword>
<keyword evidence="2" id="KW-0479">Metal-binding</keyword>
<evidence type="ECO:0000256" key="5">
    <source>
        <dbReference type="ARBA" id="ARBA00023125"/>
    </source>
</evidence>
<evidence type="ECO:0000256" key="3">
    <source>
        <dbReference type="ARBA" id="ARBA00022833"/>
    </source>
</evidence>
<keyword evidence="6" id="KW-0804">Transcription</keyword>
<dbReference type="Gene3D" id="4.10.240.10">
    <property type="entry name" value="Zn(2)-C6 fungal-type DNA-binding domain"/>
    <property type="match status" value="1"/>
</dbReference>
<dbReference type="GO" id="GO:0000981">
    <property type="term" value="F:DNA-binding transcription factor activity, RNA polymerase II-specific"/>
    <property type="evidence" value="ECO:0007669"/>
    <property type="project" value="InterPro"/>
</dbReference>
<dbReference type="InterPro" id="IPR001138">
    <property type="entry name" value="Zn2Cys6_DnaBD"/>
</dbReference>
<dbReference type="GO" id="GO:0006351">
    <property type="term" value="P:DNA-templated transcription"/>
    <property type="evidence" value="ECO:0007669"/>
    <property type="project" value="InterPro"/>
</dbReference>
<dbReference type="PROSITE" id="PS00463">
    <property type="entry name" value="ZN2_CY6_FUNGAL_1"/>
    <property type="match status" value="1"/>
</dbReference>
<dbReference type="SUPFAM" id="SSF57701">
    <property type="entry name" value="Zn2/Cys6 DNA-binding domain"/>
    <property type="match status" value="1"/>
</dbReference>
<organism evidence="10 11">
    <name type="scientific">Fusarium sarcochroum</name>
    <dbReference type="NCBI Taxonomy" id="1208366"/>
    <lineage>
        <taxon>Eukaryota</taxon>
        <taxon>Fungi</taxon>
        <taxon>Dikarya</taxon>
        <taxon>Ascomycota</taxon>
        <taxon>Pezizomycotina</taxon>
        <taxon>Sordariomycetes</taxon>
        <taxon>Hypocreomycetidae</taxon>
        <taxon>Hypocreales</taxon>
        <taxon>Nectriaceae</taxon>
        <taxon>Fusarium</taxon>
        <taxon>Fusarium lateritium species complex</taxon>
    </lineage>
</organism>
<dbReference type="EMBL" id="JABEXW010000127">
    <property type="protein sequence ID" value="KAF4970353.1"/>
    <property type="molecule type" value="Genomic_DNA"/>
</dbReference>
<dbReference type="CDD" id="cd12148">
    <property type="entry name" value="fungal_TF_MHR"/>
    <property type="match status" value="1"/>
</dbReference>
<gene>
    <name evidence="10" type="ORF">FSARC_2609</name>
</gene>
<dbReference type="Pfam" id="PF00172">
    <property type="entry name" value="Zn_clus"/>
    <property type="match status" value="1"/>
</dbReference>
<evidence type="ECO:0000256" key="7">
    <source>
        <dbReference type="ARBA" id="ARBA00023242"/>
    </source>
</evidence>
<dbReference type="PROSITE" id="PS50048">
    <property type="entry name" value="ZN2_CY6_FUNGAL_2"/>
    <property type="match status" value="1"/>
</dbReference>
<feature type="compositionally biased region" description="Basic residues" evidence="8">
    <location>
        <begin position="34"/>
        <end position="49"/>
    </location>
</feature>
<evidence type="ECO:0000256" key="4">
    <source>
        <dbReference type="ARBA" id="ARBA00023015"/>
    </source>
</evidence>
<dbReference type="InterPro" id="IPR036864">
    <property type="entry name" value="Zn2-C6_fun-type_DNA-bd_sf"/>
</dbReference>
<evidence type="ECO:0000256" key="6">
    <source>
        <dbReference type="ARBA" id="ARBA00023163"/>
    </source>
</evidence>
<keyword evidence="7" id="KW-0539">Nucleus</keyword>
<comment type="caution">
    <text evidence="10">The sequence shown here is derived from an EMBL/GenBank/DDBJ whole genome shotgun (WGS) entry which is preliminary data.</text>
</comment>
<reference evidence="10" key="2">
    <citation type="submission" date="2020-05" db="EMBL/GenBank/DDBJ databases">
        <authorList>
            <person name="Kim H.-S."/>
            <person name="Proctor R.H."/>
            <person name="Brown D.W."/>
        </authorList>
    </citation>
    <scope>NUCLEOTIDE SEQUENCE</scope>
    <source>
        <strain evidence="10">NRRL 20472</strain>
    </source>
</reference>
<dbReference type="PANTHER" id="PTHR31668">
    <property type="entry name" value="GLUCOSE TRANSPORT TRANSCRIPTION REGULATOR RGT1-RELATED-RELATED"/>
    <property type="match status" value="1"/>
</dbReference>
<reference evidence="10" key="1">
    <citation type="journal article" date="2020" name="BMC Genomics">
        <title>Correction to: Identification and distribution of gene clusters required for synthesis of sphingolipid metabolism inhibitors in diverse species of the filamentous fungus Fusarium.</title>
        <authorList>
            <person name="Kim H.S."/>
            <person name="Lohmar J.M."/>
            <person name="Busman M."/>
            <person name="Brown D.W."/>
            <person name="Naumann T.A."/>
            <person name="Divon H.H."/>
            <person name="Lysoe E."/>
            <person name="Uhlig S."/>
            <person name="Proctor R.H."/>
        </authorList>
    </citation>
    <scope>NUCLEOTIDE SEQUENCE</scope>
    <source>
        <strain evidence="10">NRRL 20472</strain>
    </source>
</reference>
<dbReference type="GO" id="GO:0003677">
    <property type="term" value="F:DNA binding"/>
    <property type="evidence" value="ECO:0007669"/>
    <property type="project" value="UniProtKB-KW"/>
</dbReference>
<feature type="region of interest" description="Disordered" evidence="8">
    <location>
        <begin position="33"/>
        <end position="118"/>
    </location>
</feature>
<keyword evidence="5" id="KW-0238">DNA-binding</keyword>
<protein>
    <recommendedName>
        <fullName evidence="9">Zn(2)-C6 fungal-type domain-containing protein</fullName>
    </recommendedName>
</protein>
<dbReference type="AlphaFoldDB" id="A0A8H4XCR1"/>
<sequence>MGLACDPCSIRKIKCRGGSPCEQCLATSLPCSYNRKRKKSGPKGPRKRTKEAIQQAQQSSRRTRQAKNNETEAATEFPPSVPHIQGHSPARMDGSPSSQGSGNIPDRHSSQDIVPAQPDDQIPISPFSYYLNIYNDCLYVVWPVIDHEMLLTRLRDADNKIAYALAASICSATIAQLRLSDDETGQPSFSMACESEKTRLMLDYPKHQIVDALLTSFFLHVFYSNSGKITKSTLLLRESIAYAHILGLHQDLFYTDLDSDTSQYHLRIAWILFITDRAHSLQHDLPPTFKLSPTLPELQPQQNAGLGSAFCSLCRLFQSFDDACPPDSRHPLPLCDNEIQRADIVVTDSWLRVVLWKAAIPYVDANTDPNDPKSERFISDVGGQGSTVKADHPIILRPRNPRPWNDVETI</sequence>
<evidence type="ECO:0000256" key="8">
    <source>
        <dbReference type="SAM" id="MobiDB-lite"/>
    </source>
</evidence>
<keyword evidence="4" id="KW-0805">Transcription regulation</keyword>
<evidence type="ECO:0000313" key="11">
    <source>
        <dbReference type="Proteomes" id="UP000622797"/>
    </source>
</evidence>
<comment type="subcellular location">
    <subcellularLocation>
        <location evidence="1">Nucleus</location>
    </subcellularLocation>
</comment>
<dbReference type="GO" id="GO:0008270">
    <property type="term" value="F:zinc ion binding"/>
    <property type="evidence" value="ECO:0007669"/>
    <property type="project" value="InterPro"/>
</dbReference>
<dbReference type="OrthoDB" id="434972at2759"/>
<accession>A0A8H4XCR1</accession>
<dbReference type="GO" id="GO:0005634">
    <property type="term" value="C:nucleus"/>
    <property type="evidence" value="ECO:0007669"/>
    <property type="project" value="UniProtKB-SubCell"/>
</dbReference>
<dbReference type="Proteomes" id="UP000622797">
    <property type="component" value="Unassembled WGS sequence"/>
</dbReference>
<dbReference type="InterPro" id="IPR007219">
    <property type="entry name" value="XnlR_reg_dom"/>
</dbReference>
<evidence type="ECO:0000256" key="1">
    <source>
        <dbReference type="ARBA" id="ARBA00004123"/>
    </source>
</evidence>
<name>A0A8H4XCR1_9HYPO</name>
<keyword evidence="11" id="KW-1185">Reference proteome</keyword>
<dbReference type="CDD" id="cd00067">
    <property type="entry name" value="GAL4"/>
    <property type="match status" value="1"/>
</dbReference>
<proteinExistence type="predicted"/>